<name>A0AAW1Y194_RUBAR</name>
<evidence type="ECO:0000313" key="1">
    <source>
        <dbReference type="EMBL" id="KAK9942803.1"/>
    </source>
</evidence>
<dbReference type="AlphaFoldDB" id="A0AAW1Y194"/>
<evidence type="ECO:0000313" key="2">
    <source>
        <dbReference type="Proteomes" id="UP001457282"/>
    </source>
</evidence>
<gene>
    <name evidence="1" type="ORF">M0R45_008451</name>
</gene>
<keyword evidence="2" id="KW-1185">Reference proteome</keyword>
<organism evidence="1 2">
    <name type="scientific">Rubus argutus</name>
    <name type="common">Southern blackberry</name>
    <dbReference type="NCBI Taxonomy" id="59490"/>
    <lineage>
        <taxon>Eukaryota</taxon>
        <taxon>Viridiplantae</taxon>
        <taxon>Streptophyta</taxon>
        <taxon>Embryophyta</taxon>
        <taxon>Tracheophyta</taxon>
        <taxon>Spermatophyta</taxon>
        <taxon>Magnoliopsida</taxon>
        <taxon>eudicotyledons</taxon>
        <taxon>Gunneridae</taxon>
        <taxon>Pentapetalae</taxon>
        <taxon>rosids</taxon>
        <taxon>fabids</taxon>
        <taxon>Rosales</taxon>
        <taxon>Rosaceae</taxon>
        <taxon>Rosoideae</taxon>
        <taxon>Rosoideae incertae sedis</taxon>
        <taxon>Rubus</taxon>
    </lineage>
</organism>
<dbReference type="EMBL" id="JBEDUW010000002">
    <property type="protein sequence ID" value="KAK9942803.1"/>
    <property type="molecule type" value="Genomic_DNA"/>
</dbReference>
<reference evidence="1 2" key="1">
    <citation type="journal article" date="2023" name="G3 (Bethesda)">
        <title>A chromosome-length genome assembly and annotation of blackberry (Rubus argutus, cv. 'Hillquist').</title>
        <authorList>
            <person name="Bruna T."/>
            <person name="Aryal R."/>
            <person name="Dudchenko O."/>
            <person name="Sargent D.J."/>
            <person name="Mead D."/>
            <person name="Buti M."/>
            <person name="Cavallini A."/>
            <person name="Hytonen T."/>
            <person name="Andres J."/>
            <person name="Pham M."/>
            <person name="Weisz D."/>
            <person name="Mascagni F."/>
            <person name="Usai G."/>
            <person name="Natali L."/>
            <person name="Bassil N."/>
            <person name="Fernandez G.E."/>
            <person name="Lomsadze A."/>
            <person name="Armour M."/>
            <person name="Olukolu B."/>
            <person name="Poorten T."/>
            <person name="Britton C."/>
            <person name="Davik J."/>
            <person name="Ashrafi H."/>
            <person name="Aiden E.L."/>
            <person name="Borodovsky M."/>
            <person name="Worthington M."/>
        </authorList>
    </citation>
    <scope>NUCLEOTIDE SEQUENCE [LARGE SCALE GENOMIC DNA]</scope>
    <source>
        <strain evidence="1">PI 553951</strain>
    </source>
</reference>
<comment type="caution">
    <text evidence="1">The sequence shown here is derived from an EMBL/GenBank/DDBJ whole genome shotgun (WGS) entry which is preliminary data.</text>
</comment>
<sequence length="94" mass="10514">MRTGRSCRLSTRFSNSFFSVFFRSQPVPPFYSFIFLSSFYSSVQQSELEGEIGEAWAGGRDERRQIRAGLELGAANWGCRIADGSVGLVLMVSF</sequence>
<dbReference type="Proteomes" id="UP001457282">
    <property type="component" value="Unassembled WGS sequence"/>
</dbReference>
<proteinExistence type="predicted"/>
<accession>A0AAW1Y194</accession>
<protein>
    <submittedName>
        <fullName evidence="1">Uncharacterized protein</fullName>
    </submittedName>
</protein>